<dbReference type="Pfam" id="PF02825">
    <property type="entry name" value="WWE"/>
    <property type="match status" value="1"/>
</dbReference>
<feature type="domain" description="PARP catalytic" evidence="6">
    <location>
        <begin position="123"/>
        <end position="301"/>
    </location>
</feature>
<dbReference type="SUPFAM" id="SSF117839">
    <property type="entry name" value="WWE domain"/>
    <property type="match status" value="1"/>
</dbReference>
<dbReference type="InterPro" id="IPR037197">
    <property type="entry name" value="WWE_dom_sf"/>
</dbReference>
<evidence type="ECO:0000313" key="7">
    <source>
        <dbReference type="EMBL" id="KAF6120825.1"/>
    </source>
</evidence>
<keyword evidence="4" id="KW-0520">NAD</keyword>
<comment type="caution">
    <text evidence="7">The sequence shown here is derived from an EMBL/GenBank/DDBJ whole genome shotgun (WGS) entry which is preliminary data.</text>
</comment>
<dbReference type="GO" id="GO:0005634">
    <property type="term" value="C:nucleus"/>
    <property type="evidence" value="ECO:0007669"/>
    <property type="project" value="UniProtKB-SubCell"/>
</dbReference>
<keyword evidence="2" id="KW-0539">Nucleus</keyword>
<comment type="similarity">
    <text evidence="3">Belongs to the ARTD/PARP family.</text>
</comment>
<accession>A0A834AYI1</accession>
<dbReference type="AlphaFoldDB" id="A0A834AYI1"/>
<dbReference type="Gene3D" id="3.90.228.10">
    <property type="match status" value="1"/>
</dbReference>
<evidence type="ECO:0000259" key="6">
    <source>
        <dbReference type="PROSITE" id="PS51059"/>
    </source>
</evidence>
<dbReference type="GO" id="GO:0003950">
    <property type="term" value="F:NAD+ poly-ADP-ribosyltransferase activity"/>
    <property type="evidence" value="ECO:0007669"/>
    <property type="project" value="UniProtKB-UniRule"/>
</dbReference>
<evidence type="ECO:0000313" key="8">
    <source>
        <dbReference type="Proteomes" id="UP000664940"/>
    </source>
</evidence>
<dbReference type="FunFam" id="3.30.720.50:FF:000006">
    <property type="entry name" value="Poly [ADP-ribose] polymerase"/>
    <property type="match status" value="1"/>
</dbReference>
<dbReference type="PROSITE" id="PS50918">
    <property type="entry name" value="WWE"/>
    <property type="match status" value="1"/>
</dbReference>
<evidence type="ECO:0000256" key="1">
    <source>
        <dbReference type="ARBA" id="ARBA00004123"/>
    </source>
</evidence>
<dbReference type="GO" id="GO:1990404">
    <property type="term" value="F:NAD+-protein mono-ADP-ribosyltransferase activity"/>
    <property type="evidence" value="ECO:0007669"/>
    <property type="project" value="TreeGrafter"/>
</dbReference>
<keyword evidence="4" id="KW-0808">Transferase</keyword>
<protein>
    <recommendedName>
        <fullName evidence="4">Poly [ADP-ribose] polymerase</fullName>
        <shortName evidence="4">PARP</shortName>
        <ecNumber evidence="4">2.4.2.-</ecNumber>
    </recommendedName>
</protein>
<comment type="subcellular location">
    <subcellularLocation>
        <location evidence="1">Nucleus</location>
    </subcellularLocation>
</comment>
<organism evidence="7 8">
    <name type="scientific">Phyllostomus discolor</name>
    <name type="common">pale spear-nosed bat</name>
    <dbReference type="NCBI Taxonomy" id="89673"/>
    <lineage>
        <taxon>Eukaryota</taxon>
        <taxon>Metazoa</taxon>
        <taxon>Chordata</taxon>
        <taxon>Craniata</taxon>
        <taxon>Vertebrata</taxon>
        <taxon>Euteleostomi</taxon>
        <taxon>Mammalia</taxon>
        <taxon>Eutheria</taxon>
        <taxon>Laurasiatheria</taxon>
        <taxon>Chiroptera</taxon>
        <taxon>Yangochiroptera</taxon>
        <taxon>Phyllostomidae</taxon>
        <taxon>Phyllostominae</taxon>
        <taxon>Phyllostomus</taxon>
    </lineage>
</organism>
<dbReference type="Proteomes" id="UP000664940">
    <property type="component" value="Unassembled WGS sequence"/>
</dbReference>
<dbReference type="PANTHER" id="PTHR45740">
    <property type="entry name" value="POLY [ADP-RIBOSE] POLYMERASE"/>
    <property type="match status" value="1"/>
</dbReference>
<dbReference type="SUPFAM" id="SSF56399">
    <property type="entry name" value="ADP-ribosylation"/>
    <property type="match status" value="1"/>
</dbReference>
<dbReference type="InterPro" id="IPR004170">
    <property type="entry name" value="WWE_dom"/>
</dbReference>
<dbReference type="InterPro" id="IPR051712">
    <property type="entry name" value="ARTD-AVP"/>
</dbReference>
<evidence type="ECO:0000259" key="5">
    <source>
        <dbReference type="PROSITE" id="PS50918"/>
    </source>
</evidence>
<dbReference type="Gene3D" id="3.30.720.50">
    <property type="match status" value="1"/>
</dbReference>
<keyword evidence="4" id="KW-0328">Glycosyltransferase</keyword>
<proteinExistence type="inferred from homology"/>
<name>A0A834AYI1_9CHIR</name>
<evidence type="ECO:0000256" key="2">
    <source>
        <dbReference type="ARBA" id="ARBA00023242"/>
    </source>
</evidence>
<dbReference type="InterPro" id="IPR012317">
    <property type="entry name" value="Poly(ADP-ribose)pol_cat_dom"/>
</dbReference>
<dbReference type="Pfam" id="PF00644">
    <property type="entry name" value="PARP"/>
    <property type="match status" value="1"/>
</dbReference>
<gene>
    <name evidence="7" type="ORF">HJG60_014576</name>
</gene>
<reference evidence="7 8" key="1">
    <citation type="journal article" date="2020" name="Nature">
        <title>Six reference-quality genomes reveal evolution of bat adaptations.</title>
        <authorList>
            <person name="Jebb D."/>
            <person name="Huang Z."/>
            <person name="Pippel M."/>
            <person name="Hughes G.M."/>
            <person name="Lavrichenko K."/>
            <person name="Devanna P."/>
            <person name="Winkler S."/>
            <person name="Jermiin L.S."/>
            <person name="Skirmuntt E.C."/>
            <person name="Katzourakis A."/>
            <person name="Burkitt-Gray L."/>
            <person name="Ray D.A."/>
            <person name="Sullivan K.A.M."/>
            <person name="Roscito J.G."/>
            <person name="Kirilenko B.M."/>
            <person name="Davalos L.M."/>
            <person name="Corthals A.P."/>
            <person name="Power M.L."/>
            <person name="Jones G."/>
            <person name="Ransome R.D."/>
            <person name="Dechmann D.K.N."/>
            <person name="Locatelli A.G."/>
            <person name="Puechmaille S.J."/>
            <person name="Fedrigo O."/>
            <person name="Jarvis E.D."/>
            <person name="Hiller M."/>
            <person name="Vernes S.C."/>
            <person name="Myers E.W."/>
            <person name="Teeling E.C."/>
        </authorList>
    </citation>
    <scope>NUCLEOTIDE SEQUENCE [LARGE SCALE GENOMIC DNA]</scope>
    <source>
        <strain evidence="7">Bat1K_MPI-CBG_1</strain>
    </source>
</reference>
<dbReference type="PANTHER" id="PTHR45740:SF4">
    <property type="entry name" value="PROTEIN MONO-ADP-RIBOSYLTRANSFERASE PARP11"/>
    <property type="match status" value="1"/>
</dbReference>
<dbReference type="PROSITE" id="PS51059">
    <property type="entry name" value="PARP_CATALYTIC"/>
    <property type="match status" value="1"/>
</dbReference>
<dbReference type="EMBL" id="JABVXQ010000003">
    <property type="protein sequence ID" value="KAF6120825.1"/>
    <property type="molecule type" value="Genomic_DNA"/>
</dbReference>
<feature type="domain" description="WWE" evidence="5">
    <location>
        <begin position="22"/>
        <end position="106"/>
    </location>
</feature>
<evidence type="ECO:0000256" key="4">
    <source>
        <dbReference type="RuleBase" id="RU362114"/>
    </source>
</evidence>
<sequence length="301" mass="34668">MWEANPEMFHKAEEFLSKTTDSEADEMDTSDTQWGWFYLAECGKWHMFQPDTNIQCSVSSEDIEKSFKTNPCGSISFTTSKFSYKIDFAEMKQMNLTTGKQRLIKRAPFSISAFSYICENEAIPMPPHWENVNTDVPYQLIPLHNQTHEYNEVASLFGKTMDRNRIKRIQRIQNLDLWEFFCRKKAQLKKKSGVPQINEQMLFHGTSSEFVEAICIHNFDWRINGIHGALFGKGENTEARDNLPKDTQLGSSKASLASVPVLLTTVLNYCFKPISMASTCKHMHMCACTHRESFVLVMIQK</sequence>
<evidence type="ECO:0000256" key="3">
    <source>
        <dbReference type="ARBA" id="ARBA00024347"/>
    </source>
</evidence>
<dbReference type="EC" id="2.4.2.-" evidence="4"/>